<accession>A0A8C7P452</accession>
<dbReference type="InterPro" id="IPR021109">
    <property type="entry name" value="Peptidase_aspartic_dom_sf"/>
</dbReference>
<evidence type="ECO:0000313" key="7">
    <source>
        <dbReference type="Ensembl" id="ENSOMYP00000016035.2"/>
    </source>
</evidence>
<dbReference type="Gene3D" id="1.10.340.70">
    <property type="match status" value="1"/>
</dbReference>
<dbReference type="PROSITE" id="PS50994">
    <property type="entry name" value="INTEGRASE"/>
    <property type="match status" value="1"/>
</dbReference>
<evidence type="ECO:0000313" key="8">
    <source>
        <dbReference type="Proteomes" id="UP000694395"/>
    </source>
</evidence>
<dbReference type="Pfam" id="PF00665">
    <property type="entry name" value="rve"/>
    <property type="match status" value="1"/>
</dbReference>
<reference evidence="7" key="3">
    <citation type="submission" date="2025-09" db="UniProtKB">
        <authorList>
            <consortium name="Ensembl"/>
        </authorList>
    </citation>
    <scope>IDENTIFICATION</scope>
</reference>
<dbReference type="GO" id="GO:0004523">
    <property type="term" value="F:RNA-DNA hybrid ribonuclease activity"/>
    <property type="evidence" value="ECO:0007669"/>
    <property type="project" value="UniProtKB-EC"/>
</dbReference>
<sequence>MHFHTELKKTEGYTEQRQTWRKQSQTAPVASSNVCRKCGKSPFHRWKDCPAKDAECRKCHRRGHFSAVCRLKQMHEVSEEVQQDSILLGEVKGNNTGWHSDKLNGEVVSFKLDTGAAVTAIPTRVYSYSRDGPLLSTNKKLYGPSNDILPVVGHLVIKLESKDKSAIQPVFVIDSLARPLLGLPVIEALQLIERVSELEDPGEVFKKKFPKVFSGLGRIEGDYKIRLKEDAVPYALTTPRRVPIPLLARVKEELGRMEDIGAVSKIESPTDWCAGMVVVPKANGEIRICVDMTKLNEALCRERHILPSVEQSLAQLDGSQVFTKLDARSGFWQIPLSSESRALTTFITPFGRYCFNVLPFGIASGPEHFQRRMSQLLEGLSGVIVHADDVLVCGRDRAEHDVRLTAVLTRLQETGLTLNEKCTFAQSEVLFLGHKISAAGIEPDPEKISAITDMPRPQNVAEVRTFLGMATYVGKFLPQFSDTTKPLRDLLAKENDWSQGHMQQVAFDKIKGDLASQRVLAQYRPHAKTKVSADASSFGLGAVLTQMQDNMEWRPIAYISRSLSDTEQRYAQVEKEALAITWACERLSQYLIGLQFTAETDHKPLLALLGTKALDDLPPRVLCFRLRLLRFTYKMVYVPGKALITADALSRAPIKRPLSEEEQCLEGEVQVSINAIRDSLPASQTKLQQIAEEQQRDHICQQIVQQCKKGWPRQEELPQLLKPYWVHQSDFHCNGDLLMKGLRIVIPETLQPEMLDRVHDGHMGITKCRLRAQQSVWWLGLSTQIAKLVAQCEVCTKCQPCHPEPMMATELPKRPWQKVGADMFYWKNDTYLLVVDYYSRYIEIAKTLITTSAGVINGLKSIFSRQGVAEVLVTDNAPQFSASSFSAFAAEYNFIHVTSSPYHAQSNSEAERAVKTVKGLLKKNKDPFRALLAYRVTPLHHGPSPAELLMSRRLRSPLPVSPAQLKPRRPNRKAFAERDRLLKQTQTGDFNRRHHAKERPELTEGQRVWITNSKTPAIMLRKADAPRSYVVDTGSEEVRRNKTHLRALPDLPATQTEATENAQREGEGERMLTEPQARPKRDVKPPEWLKDCYVKR</sequence>
<evidence type="ECO:0000259" key="5">
    <source>
        <dbReference type="PROSITE" id="PS50878"/>
    </source>
</evidence>
<dbReference type="Pfam" id="PF17919">
    <property type="entry name" value="RT_RNaseH_2"/>
    <property type="match status" value="1"/>
</dbReference>
<dbReference type="InterPro" id="IPR036397">
    <property type="entry name" value="RNaseH_sf"/>
</dbReference>
<evidence type="ECO:0000256" key="1">
    <source>
        <dbReference type="ARBA" id="ARBA00010879"/>
    </source>
</evidence>
<evidence type="ECO:0000256" key="4">
    <source>
        <dbReference type="SAM" id="MobiDB-lite"/>
    </source>
</evidence>
<feature type="compositionally biased region" description="Basic and acidic residues" evidence="4">
    <location>
        <begin position="1"/>
        <end position="14"/>
    </location>
</feature>
<feature type="domain" description="Integrase catalytic" evidence="6">
    <location>
        <begin position="811"/>
        <end position="970"/>
    </location>
</feature>
<dbReference type="Gene3D" id="3.30.70.270">
    <property type="match status" value="2"/>
</dbReference>
<evidence type="ECO:0000256" key="2">
    <source>
        <dbReference type="ARBA" id="ARBA00012180"/>
    </source>
</evidence>
<feature type="domain" description="Reverse transcriptase" evidence="5">
    <location>
        <begin position="260"/>
        <end position="436"/>
    </location>
</feature>
<reference evidence="7" key="2">
    <citation type="submission" date="2025-08" db="UniProtKB">
        <authorList>
            <consortium name="Ensembl"/>
        </authorList>
    </citation>
    <scope>IDENTIFICATION</scope>
</reference>
<dbReference type="SMART" id="SM00343">
    <property type="entry name" value="ZnF_C2HC"/>
    <property type="match status" value="2"/>
</dbReference>
<dbReference type="InterPro" id="IPR050951">
    <property type="entry name" value="Retrovirus_Pol_polyprotein"/>
</dbReference>
<dbReference type="InterPro" id="IPR043502">
    <property type="entry name" value="DNA/RNA_pol_sf"/>
</dbReference>
<dbReference type="InterPro" id="IPR000477">
    <property type="entry name" value="RT_dom"/>
</dbReference>
<dbReference type="SUPFAM" id="SSF56672">
    <property type="entry name" value="DNA/RNA polymerases"/>
    <property type="match status" value="1"/>
</dbReference>
<dbReference type="Gene3D" id="4.10.60.10">
    <property type="entry name" value="Zinc finger, CCHC-type"/>
    <property type="match status" value="1"/>
</dbReference>
<keyword evidence="8" id="KW-1185">Reference proteome</keyword>
<dbReference type="InterPro" id="IPR001584">
    <property type="entry name" value="Integrase_cat-core"/>
</dbReference>
<dbReference type="Proteomes" id="UP000694395">
    <property type="component" value="Chromosome 19"/>
</dbReference>
<dbReference type="EC" id="3.1.26.4" evidence="2"/>
<dbReference type="InterPro" id="IPR001878">
    <property type="entry name" value="Znf_CCHC"/>
</dbReference>
<feature type="region of interest" description="Disordered" evidence="4">
    <location>
        <begin position="1"/>
        <end position="26"/>
    </location>
</feature>
<dbReference type="SUPFAM" id="SSF53098">
    <property type="entry name" value="Ribonuclease H-like"/>
    <property type="match status" value="1"/>
</dbReference>
<name>A0A8C7P452_ONCMY</name>
<dbReference type="GO" id="GO:0003676">
    <property type="term" value="F:nucleic acid binding"/>
    <property type="evidence" value="ECO:0007669"/>
    <property type="project" value="InterPro"/>
</dbReference>
<feature type="compositionally biased region" description="Polar residues" evidence="4">
    <location>
        <begin position="15"/>
        <end position="26"/>
    </location>
</feature>
<comment type="similarity">
    <text evidence="1">Belongs to the beta type-B retroviral polymerase family. HERV class-II K(HML-2) pol subfamily.</text>
</comment>
<dbReference type="PANTHER" id="PTHR37984:SF9">
    <property type="entry name" value="INTEGRASE CATALYTIC DOMAIN-CONTAINING PROTEIN"/>
    <property type="match status" value="1"/>
</dbReference>
<feature type="compositionally biased region" description="Basic and acidic residues" evidence="4">
    <location>
        <begin position="1062"/>
        <end position="1096"/>
    </location>
</feature>
<dbReference type="Pfam" id="PF17921">
    <property type="entry name" value="Integrase_H2C2"/>
    <property type="match status" value="1"/>
</dbReference>
<dbReference type="InterPro" id="IPR043128">
    <property type="entry name" value="Rev_trsase/Diguanyl_cyclase"/>
</dbReference>
<dbReference type="Gene3D" id="3.10.10.10">
    <property type="entry name" value="HIV Type 1 Reverse Transcriptase, subunit A, domain 1"/>
    <property type="match status" value="1"/>
</dbReference>
<dbReference type="GO" id="GO:0008270">
    <property type="term" value="F:zinc ion binding"/>
    <property type="evidence" value="ECO:0007669"/>
    <property type="project" value="InterPro"/>
</dbReference>
<dbReference type="AlphaFoldDB" id="A0A8C7P452"/>
<dbReference type="Gene3D" id="3.30.420.10">
    <property type="entry name" value="Ribonuclease H-like superfamily/Ribonuclease H"/>
    <property type="match status" value="1"/>
</dbReference>
<dbReference type="FunFam" id="3.30.420.10:FF:000063">
    <property type="entry name" value="Retrovirus-related Pol polyprotein from transposon 297-like Protein"/>
    <property type="match status" value="1"/>
</dbReference>
<proteinExistence type="inferred from homology"/>
<dbReference type="FunFam" id="3.10.20.370:FF:000001">
    <property type="entry name" value="Retrovirus-related Pol polyprotein from transposon 17.6-like protein"/>
    <property type="match status" value="1"/>
</dbReference>
<dbReference type="Gene3D" id="3.10.20.370">
    <property type="match status" value="1"/>
</dbReference>
<reference evidence="7" key="1">
    <citation type="submission" date="2020-07" db="EMBL/GenBank/DDBJ databases">
        <title>A long reads based de novo assembly of the rainbow trout Arlee double haploid line genome.</title>
        <authorList>
            <person name="Gao G."/>
            <person name="Palti Y."/>
        </authorList>
    </citation>
    <scope>NUCLEOTIDE SEQUENCE [LARGE SCALE GENOMIC DNA]</scope>
</reference>
<evidence type="ECO:0000259" key="6">
    <source>
        <dbReference type="PROSITE" id="PS50994"/>
    </source>
</evidence>
<dbReference type="InterPro" id="IPR041588">
    <property type="entry name" value="Integrase_H2C2"/>
</dbReference>
<dbReference type="PANTHER" id="PTHR37984">
    <property type="entry name" value="PROTEIN CBG26694"/>
    <property type="match status" value="1"/>
</dbReference>
<dbReference type="Pfam" id="PF00078">
    <property type="entry name" value="RVT_1"/>
    <property type="match status" value="1"/>
</dbReference>
<protein>
    <recommendedName>
        <fullName evidence="3">Gypsy retrotransposon integrase-like protein 1</fullName>
        <ecNumber evidence="2">3.1.26.4</ecNumber>
    </recommendedName>
</protein>
<dbReference type="FunFam" id="1.10.340.70:FF:000003">
    <property type="entry name" value="Protein CBG25708"/>
    <property type="match status" value="1"/>
</dbReference>
<dbReference type="GO" id="GO:0015074">
    <property type="term" value="P:DNA integration"/>
    <property type="evidence" value="ECO:0007669"/>
    <property type="project" value="InterPro"/>
</dbReference>
<dbReference type="GeneTree" id="ENSGT00490000044642"/>
<dbReference type="PROSITE" id="PS50878">
    <property type="entry name" value="RT_POL"/>
    <property type="match status" value="1"/>
</dbReference>
<dbReference type="CDD" id="cd09274">
    <property type="entry name" value="RNase_HI_RT_Ty3"/>
    <property type="match status" value="1"/>
</dbReference>
<dbReference type="CDD" id="cd01647">
    <property type="entry name" value="RT_LTR"/>
    <property type="match status" value="1"/>
</dbReference>
<dbReference type="Ensembl" id="ENSOMYT00000017691.2">
    <property type="protein sequence ID" value="ENSOMYP00000016035.2"/>
    <property type="gene ID" value="ENSOMYG00000007866.2"/>
</dbReference>
<organism evidence="7 8">
    <name type="scientific">Oncorhynchus mykiss</name>
    <name type="common">Rainbow trout</name>
    <name type="synonym">Salmo gairdneri</name>
    <dbReference type="NCBI Taxonomy" id="8022"/>
    <lineage>
        <taxon>Eukaryota</taxon>
        <taxon>Metazoa</taxon>
        <taxon>Chordata</taxon>
        <taxon>Craniata</taxon>
        <taxon>Vertebrata</taxon>
        <taxon>Euteleostomi</taxon>
        <taxon>Actinopterygii</taxon>
        <taxon>Neopterygii</taxon>
        <taxon>Teleostei</taxon>
        <taxon>Protacanthopterygii</taxon>
        <taxon>Salmoniformes</taxon>
        <taxon>Salmonidae</taxon>
        <taxon>Salmoninae</taxon>
        <taxon>Oncorhynchus</taxon>
    </lineage>
</organism>
<evidence type="ECO:0000256" key="3">
    <source>
        <dbReference type="ARBA" id="ARBA00039658"/>
    </source>
</evidence>
<dbReference type="SUPFAM" id="SSF50630">
    <property type="entry name" value="Acid proteases"/>
    <property type="match status" value="1"/>
</dbReference>
<dbReference type="InterPro" id="IPR012337">
    <property type="entry name" value="RNaseH-like_sf"/>
</dbReference>
<dbReference type="FunFam" id="3.30.70.270:FF:000023">
    <property type="entry name" value="Pol"/>
    <property type="match status" value="1"/>
</dbReference>
<dbReference type="InterPro" id="IPR041577">
    <property type="entry name" value="RT_RNaseH_2"/>
</dbReference>
<feature type="region of interest" description="Disordered" evidence="4">
    <location>
        <begin position="1049"/>
        <end position="1096"/>
    </location>
</feature>